<sequence length="215" mass="24640">MINGVLRDSTTLFPIAAGTITNSATGKTVKTDNVGFFKLEAGANDFIYASAKSYRFDTLKYSLMFTDTITIYLPFSGNVLPVVTVKGQYTRYQLDSIERKKAFEENRGTVLKTLSTDHPSGFGLTFNLDNVFKKKYRNQKGEERVFSILEKSAYVDYRFSPNLVAYYTGYKGEKLRTFMNLYSPSFEWLRQHPTNEDVLYYINDKLKIFKAKGSK</sequence>
<accession>A0A512B7K8</accession>
<dbReference type="EMBL" id="BJYT01000001">
    <property type="protein sequence ID" value="GEO07944.1"/>
    <property type="molecule type" value="Genomic_DNA"/>
</dbReference>
<protein>
    <recommendedName>
        <fullName evidence="3">Carboxypeptidase-like regulatory domain-containing protein</fullName>
    </recommendedName>
</protein>
<reference evidence="1 2" key="1">
    <citation type="submission" date="2019-07" db="EMBL/GenBank/DDBJ databases">
        <title>Whole genome shotgun sequence of Segetibacter aerophilus NBRC 106135.</title>
        <authorList>
            <person name="Hosoyama A."/>
            <person name="Uohara A."/>
            <person name="Ohji S."/>
            <person name="Ichikawa N."/>
        </authorList>
    </citation>
    <scope>NUCLEOTIDE SEQUENCE [LARGE SCALE GENOMIC DNA]</scope>
    <source>
        <strain evidence="1 2">NBRC 106135</strain>
    </source>
</reference>
<dbReference type="Proteomes" id="UP000321513">
    <property type="component" value="Unassembled WGS sequence"/>
</dbReference>
<evidence type="ECO:0008006" key="3">
    <source>
        <dbReference type="Google" id="ProtNLM"/>
    </source>
</evidence>
<comment type="caution">
    <text evidence="1">The sequence shown here is derived from an EMBL/GenBank/DDBJ whole genome shotgun (WGS) entry which is preliminary data.</text>
</comment>
<keyword evidence="2" id="KW-1185">Reference proteome</keyword>
<proteinExistence type="predicted"/>
<dbReference type="AlphaFoldDB" id="A0A512B7K8"/>
<evidence type="ECO:0000313" key="2">
    <source>
        <dbReference type="Proteomes" id="UP000321513"/>
    </source>
</evidence>
<name>A0A512B7K8_9BACT</name>
<organism evidence="1 2">
    <name type="scientific">Segetibacter aerophilus</name>
    <dbReference type="NCBI Taxonomy" id="670293"/>
    <lineage>
        <taxon>Bacteria</taxon>
        <taxon>Pseudomonadati</taxon>
        <taxon>Bacteroidota</taxon>
        <taxon>Chitinophagia</taxon>
        <taxon>Chitinophagales</taxon>
        <taxon>Chitinophagaceae</taxon>
        <taxon>Segetibacter</taxon>
    </lineage>
</organism>
<evidence type="ECO:0000313" key="1">
    <source>
        <dbReference type="EMBL" id="GEO07944.1"/>
    </source>
</evidence>
<gene>
    <name evidence="1" type="ORF">SAE01_04400</name>
</gene>